<dbReference type="Pfam" id="PF25597">
    <property type="entry name" value="SH3_retrovirus"/>
    <property type="match status" value="1"/>
</dbReference>
<dbReference type="SUPFAM" id="SSF56672">
    <property type="entry name" value="DNA/RNA polymerases"/>
    <property type="match status" value="1"/>
</dbReference>
<dbReference type="Gene3D" id="3.30.420.10">
    <property type="entry name" value="Ribonuclease H-like superfamily/Ribonuclease H"/>
    <property type="match status" value="1"/>
</dbReference>
<accession>A0A8T3BYU5</accession>
<dbReference type="GO" id="GO:0046872">
    <property type="term" value="F:metal ion binding"/>
    <property type="evidence" value="ECO:0007669"/>
    <property type="project" value="UniProtKB-KW"/>
</dbReference>
<evidence type="ECO:0000256" key="5">
    <source>
        <dbReference type="SAM" id="MobiDB-lite"/>
    </source>
</evidence>
<dbReference type="InterPro" id="IPR001584">
    <property type="entry name" value="Integrase_cat-core"/>
</dbReference>
<keyword evidence="3" id="KW-0064">Aspartyl protease</keyword>
<dbReference type="Pfam" id="PF00665">
    <property type="entry name" value="rve"/>
    <property type="match status" value="1"/>
</dbReference>
<evidence type="ECO:0000256" key="3">
    <source>
        <dbReference type="ARBA" id="ARBA00022750"/>
    </source>
</evidence>
<dbReference type="InterPro" id="IPR013103">
    <property type="entry name" value="RVT_2"/>
</dbReference>
<dbReference type="CDD" id="cd09272">
    <property type="entry name" value="RNase_HI_RT_Ty1"/>
    <property type="match status" value="1"/>
</dbReference>
<evidence type="ECO:0000256" key="1">
    <source>
        <dbReference type="ARBA" id="ARBA00022670"/>
    </source>
</evidence>
<evidence type="ECO:0000259" key="6">
    <source>
        <dbReference type="PROSITE" id="PS50994"/>
    </source>
</evidence>
<dbReference type="PANTHER" id="PTHR42648:SF26">
    <property type="entry name" value="INTEGRASE CATALYTIC DOMAIN-CONTAINING PROTEIN"/>
    <property type="match status" value="1"/>
</dbReference>
<proteinExistence type="predicted"/>
<feature type="domain" description="Integrase catalytic" evidence="6">
    <location>
        <begin position="505"/>
        <end position="671"/>
    </location>
</feature>
<keyword evidence="2" id="KW-0479">Metal-binding</keyword>
<dbReference type="GO" id="GO:0015074">
    <property type="term" value="P:DNA integration"/>
    <property type="evidence" value="ECO:0007669"/>
    <property type="project" value="InterPro"/>
</dbReference>
<comment type="caution">
    <text evidence="7">The sequence shown here is derived from an EMBL/GenBank/DDBJ whole genome shotgun (WGS) entry which is preliminary data.</text>
</comment>
<feature type="compositionally biased region" description="Polar residues" evidence="5">
    <location>
        <begin position="768"/>
        <end position="781"/>
    </location>
</feature>
<gene>
    <name evidence="7" type="ORF">KFK09_005605</name>
</gene>
<dbReference type="PANTHER" id="PTHR42648">
    <property type="entry name" value="TRANSPOSASE, PUTATIVE-RELATED"/>
    <property type="match status" value="1"/>
</dbReference>
<keyword evidence="4" id="KW-0378">Hydrolase</keyword>
<name>A0A8T3BYU5_DENNO</name>
<dbReference type="SUPFAM" id="SSF53098">
    <property type="entry name" value="Ribonuclease H-like"/>
    <property type="match status" value="1"/>
</dbReference>
<keyword evidence="8" id="KW-1185">Reference proteome</keyword>
<feature type="region of interest" description="Disordered" evidence="5">
    <location>
        <begin position="768"/>
        <end position="787"/>
    </location>
</feature>
<reference evidence="7" key="1">
    <citation type="journal article" date="2022" name="Front. Genet.">
        <title>Chromosome-Scale Assembly of the Dendrobium nobile Genome Provides Insights Into the Molecular Mechanism of the Biosynthesis of the Medicinal Active Ingredient of Dendrobium.</title>
        <authorList>
            <person name="Xu Q."/>
            <person name="Niu S.-C."/>
            <person name="Li K.-L."/>
            <person name="Zheng P.-J."/>
            <person name="Zhang X.-J."/>
            <person name="Jia Y."/>
            <person name="Liu Y."/>
            <person name="Niu Y.-X."/>
            <person name="Yu L.-H."/>
            <person name="Chen D.-F."/>
            <person name="Zhang G.-Q."/>
        </authorList>
    </citation>
    <scope>NUCLEOTIDE SEQUENCE</scope>
    <source>
        <tissue evidence="7">Leaf</tissue>
    </source>
</reference>
<dbReference type="OrthoDB" id="1737296at2759"/>
<evidence type="ECO:0000256" key="4">
    <source>
        <dbReference type="ARBA" id="ARBA00022801"/>
    </source>
</evidence>
<dbReference type="InterPro" id="IPR043502">
    <property type="entry name" value="DNA/RNA_pol_sf"/>
</dbReference>
<evidence type="ECO:0000313" key="8">
    <source>
        <dbReference type="Proteomes" id="UP000829196"/>
    </source>
</evidence>
<dbReference type="Pfam" id="PF07727">
    <property type="entry name" value="RVT_2"/>
    <property type="match status" value="1"/>
</dbReference>
<sequence>MASSTSAAPSSRTTMTIGDTSDKPRLYPSLKFLISNLKSLVPHQLSMDNYPIWRNQIVKIFKANGFDSFLEPPLQTFTDQDPLDHESDAYKWRLTDSNLAAAISSTISATVIPYVMHLESCHEIWTALQIRFQSANRSKVMQLKNELQNISMRNLSMQDYLMEIKKTVDLIISAGCNLDTEDIILHILNGLPPPYQSFKTAIRTLQTPLSLDSLYAMLVSEEIHLRQDSQRFSTVTDTQTALYTNRGRGRRGRTRPPQSINSGTKINSKSSLICQICTKRGHSAEVCWHRHNPNFITPSAQPATNGQALLVTADSPSSEWYLDSGASSHMTHGHENLAQSTAYQGSEHVTVGDGRSIPIAHSGTGILPTPERKLFLSQLLHIPDISHNLISISKLVTENNIAIIFEPNGYSLKDLQTNRILLQGHCKNGLYPISIQKSTDRNMALVSSKSASINWHEKLGHPHQRILTQISKANPSLHINVKSVNCTSCNLCKSHKLCFSSSVSRTVHPLAMLHADVWGPSPVSSIQGFRYYLLIVDDFSRYTWIFPFIFKSDVTSIFINFINFIEKQTLSTVQVTRTDGGTEFVNHQFTSFLRSKGIQHQLSCPYTPEQNGVAERKHRHLIETARTLLHTASMPPNYWPDAVLTAAYLINRMPTSNTNYVSPLRRMFNSEPDYTLLHTFGCECFPLLPKHLRHKLQPHAASCVFLGYASDQKGYKCLDRKTNKIIISRHVNFNEHSFPFLSATPPSVSTNTDVPPSFLTPTLTVQHAPSHSASKTTNSPATLPVNNNSTQSVNTTMDQTSNVSSSSRSLHSNIQRHTMITRTKTGSLKPTVRFNLLHTTSSQSDPTSYNEANKMLEWRKAMAAEFLALQKQETWQLVPAPINKQILGCKWTFRTKLHADGSIARYKARLVALGNQQEYGLDYVETFSPVAKLPTIRVLFTVALYHDWKIHQLDVENAFLHGDIQETVYMRQPKGFEDPANPHHVCLLQKAIYGLKQAPRQWYTTFCNHLLKLGFLPSQADPSLLIFHKGNTTLFLLVYVDDILLTGNDEGAISSFLQQLNSTFALKHLGSAHHFLGIRIQHNQDKYFLSQETYAASIIHQANLENCNPTANPSCTKLPAAINSSSSTMTDPSVYRQITGALQYLTITRPDIAYAVNTLSQHMHSPQDSHFFLLKRLLRYIKGTIAYGLPITKSDLRLTTYSDADWASDPVTRKSTSGYCTFLGRTLLSWTVKKQTTVSRSSTESEYRALTAATADTLWLKRLLADFFISHDVPVDLHCDNTSAIALAQNPVYHARTKHIEIDHRFLREHISSGHLRLIPIKTEDQIADIFTKPLSTPRFKFLRDKLTIVSDPFA</sequence>
<keyword evidence="1" id="KW-0645">Protease</keyword>
<dbReference type="Pfam" id="PF22936">
    <property type="entry name" value="Pol_BBD"/>
    <property type="match status" value="1"/>
</dbReference>
<evidence type="ECO:0000313" key="7">
    <source>
        <dbReference type="EMBL" id="KAI0523211.1"/>
    </source>
</evidence>
<dbReference type="GO" id="GO:0004190">
    <property type="term" value="F:aspartic-type endopeptidase activity"/>
    <property type="evidence" value="ECO:0007669"/>
    <property type="project" value="UniProtKB-KW"/>
</dbReference>
<dbReference type="InterPro" id="IPR054722">
    <property type="entry name" value="PolX-like_BBD"/>
</dbReference>
<feature type="region of interest" description="Disordered" evidence="5">
    <location>
        <begin position="1"/>
        <end position="22"/>
    </location>
</feature>
<dbReference type="Proteomes" id="UP000829196">
    <property type="component" value="Unassembled WGS sequence"/>
</dbReference>
<dbReference type="GO" id="GO:0003676">
    <property type="term" value="F:nucleic acid binding"/>
    <property type="evidence" value="ECO:0007669"/>
    <property type="project" value="InterPro"/>
</dbReference>
<dbReference type="InterPro" id="IPR057670">
    <property type="entry name" value="SH3_retrovirus"/>
</dbReference>
<organism evidence="7 8">
    <name type="scientific">Dendrobium nobile</name>
    <name type="common">Orchid</name>
    <dbReference type="NCBI Taxonomy" id="94219"/>
    <lineage>
        <taxon>Eukaryota</taxon>
        <taxon>Viridiplantae</taxon>
        <taxon>Streptophyta</taxon>
        <taxon>Embryophyta</taxon>
        <taxon>Tracheophyta</taxon>
        <taxon>Spermatophyta</taxon>
        <taxon>Magnoliopsida</taxon>
        <taxon>Liliopsida</taxon>
        <taxon>Asparagales</taxon>
        <taxon>Orchidaceae</taxon>
        <taxon>Epidendroideae</taxon>
        <taxon>Malaxideae</taxon>
        <taxon>Dendrobiinae</taxon>
        <taxon>Dendrobium</taxon>
    </lineage>
</organism>
<dbReference type="InterPro" id="IPR012337">
    <property type="entry name" value="RNaseH-like_sf"/>
</dbReference>
<dbReference type="Pfam" id="PF13976">
    <property type="entry name" value="gag_pre-integrs"/>
    <property type="match status" value="1"/>
</dbReference>
<dbReference type="InterPro" id="IPR036397">
    <property type="entry name" value="RNaseH_sf"/>
</dbReference>
<dbReference type="PROSITE" id="PS50994">
    <property type="entry name" value="INTEGRASE"/>
    <property type="match status" value="1"/>
</dbReference>
<dbReference type="InterPro" id="IPR039537">
    <property type="entry name" value="Retrotran_Ty1/copia-like"/>
</dbReference>
<dbReference type="GO" id="GO:0006508">
    <property type="term" value="P:proteolysis"/>
    <property type="evidence" value="ECO:0007669"/>
    <property type="project" value="UniProtKB-KW"/>
</dbReference>
<evidence type="ECO:0000256" key="2">
    <source>
        <dbReference type="ARBA" id="ARBA00022723"/>
    </source>
</evidence>
<dbReference type="Pfam" id="PF14223">
    <property type="entry name" value="Retrotran_gag_2"/>
    <property type="match status" value="1"/>
</dbReference>
<dbReference type="EMBL" id="JAGYWB010000005">
    <property type="protein sequence ID" value="KAI0523211.1"/>
    <property type="molecule type" value="Genomic_DNA"/>
</dbReference>
<feature type="compositionally biased region" description="Low complexity" evidence="5">
    <location>
        <begin position="1"/>
        <end position="14"/>
    </location>
</feature>
<dbReference type="InterPro" id="IPR025724">
    <property type="entry name" value="GAG-pre-integrase_dom"/>
</dbReference>
<feature type="region of interest" description="Disordered" evidence="5">
    <location>
        <begin position="246"/>
        <end position="265"/>
    </location>
</feature>
<feature type="compositionally biased region" description="Polar residues" evidence="5">
    <location>
        <begin position="256"/>
        <end position="265"/>
    </location>
</feature>
<protein>
    <recommendedName>
        <fullName evidence="6">Integrase catalytic domain-containing protein</fullName>
    </recommendedName>
</protein>